<dbReference type="Proteomes" id="UP000275408">
    <property type="component" value="Unassembled WGS sequence"/>
</dbReference>
<accession>A0A3M6TSY0</accession>
<sequence>MASRKRKANSDGSTDNEYFTWTDEETALPLNELQELFIERYPNSDEFEVDPEEFPNCKDTSIFSKEKINAKLSKIKEKNSKLTKKTTTENGILALGHKELQLKKRMIDQLEKYQHNIAYVRGKLGMSYTFLPRIHAAAPSLYKNSDVKGVHTAVSKKITYCQFCENICSSSNSKTNYITQAERRKKIPVCINKLFQKWKDPKFEQIEYGLLPYRAENHVGNTCIRQAGMHIDDQFIM</sequence>
<evidence type="ECO:0000313" key="2">
    <source>
        <dbReference type="Proteomes" id="UP000275408"/>
    </source>
</evidence>
<protein>
    <submittedName>
        <fullName evidence="1">Uncharacterized protein</fullName>
    </submittedName>
</protein>
<gene>
    <name evidence="1" type="ORF">pdam_00011203</name>
</gene>
<reference evidence="1 2" key="1">
    <citation type="journal article" date="2018" name="Sci. Rep.">
        <title>Comparative analysis of the Pocillopora damicornis genome highlights role of immune system in coral evolution.</title>
        <authorList>
            <person name="Cunning R."/>
            <person name="Bay R.A."/>
            <person name="Gillette P."/>
            <person name="Baker A.C."/>
            <person name="Traylor-Knowles N."/>
        </authorList>
    </citation>
    <scope>NUCLEOTIDE SEQUENCE [LARGE SCALE GENOMIC DNA]</scope>
    <source>
        <strain evidence="1">RSMAS</strain>
        <tissue evidence="1">Whole animal</tissue>
    </source>
</reference>
<name>A0A3M6TSY0_POCDA</name>
<dbReference type="EMBL" id="RCHS01002988">
    <property type="protein sequence ID" value="RMX44398.1"/>
    <property type="molecule type" value="Genomic_DNA"/>
</dbReference>
<proteinExistence type="predicted"/>
<evidence type="ECO:0000313" key="1">
    <source>
        <dbReference type="EMBL" id="RMX44398.1"/>
    </source>
</evidence>
<feature type="non-terminal residue" evidence="1">
    <location>
        <position position="237"/>
    </location>
</feature>
<dbReference type="AlphaFoldDB" id="A0A3M6TSY0"/>
<comment type="caution">
    <text evidence="1">The sequence shown here is derived from an EMBL/GenBank/DDBJ whole genome shotgun (WGS) entry which is preliminary data.</text>
</comment>
<organism evidence="1 2">
    <name type="scientific">Pocillopora damicornis</name>
    <name type="common">Cauliflower coral</name>
    <name type="synonym">Millepora damicornis</name>
    <dbReference type="NCBI Taxonomy" id="46731"/>
    <lineage>
        <taxon>Eukaryota</taxon>
        <taxon>Metazoa</taxon>
        <taxon>Cnidaria</taxon>
        <taxon>Anthozoa</taxon>
        <taxon>Hexacorallia</taxon>
        <taxon>Scleractinia</taxon>
        <taxon>Astrocoeniina</taxon>
        <taxon>Pocilloporidae</taxon>
        <taxon>Pocillopora</taxon>
    </lineage>
</organism>
<keyword evidence="2" id="KW-1185">Reference proteome</keyword>